<evidence type="ECO:0000313" key="3">
    <source>
        <dbReference type="Proteomes" id="UP000784294"/>
    </source>
</evidence>
<sequence length="74" mass="8472">MHHIKRTGRPNGCLAAGTTGRSKHPNRHSPSVRWESEPLRPHLDDCLYSHCMYEKKPTPNSLFATLPIVQKRVQ</sequence>
<dbReference type="EMBL" id="CAAALY010013518">
    <property type="protein sequence ID" value="VEL12012.1"/>
    <property type="molecule type" value="Genomic_DNA"/>
</dbReference>
<proteinExistence type="predicted"/>
<gene>
    <name evidence="2" type="ORF">PXEA_LOCUS5452</name>
</gene>
<dbReference type="Proteomes" id="UP000784294">
    <property type="component" value="Unassembled WGS sequence"/>
</dbReference>
<evidence type="ECO:0000313" key="2">
    <source>
        <dbReference type="EMBL" id="VEL12012.1"/>
    </source>
</evidence>
<protein>
    <submittedName>
        <fullName evidence="2">Uncharacterized protein</fullName>
    </submittedName>
</protein>
<name>A0A3S5A4Y0_9PLAT</name>
<reference evidence="2" key="1">
    <citation type="submission" date="2018-11" db="EMBL/GenBank/DDBJ databases">
        <authorList>
            <consortium name="Pathogen Informatics"/>
        </authorList>
    </citation>
    <scope>NUCLEOTIDE SEQUENCE</scope>
</reference>
<accession>A0A3S5A4Y0</accession>
<evidence type="ECO:0000256" key="1">
    <source>
        <dbReference type="SAM" id="MobiDB-lite"/>
    </source>
</evidence>
<organism evidence="2 3">
    <name type="scientific">Protopolystoma xenopodis</name>
    <dbReference type="NCBI Taxonomy" id="117903"/>
    <lineage>
        <taxon>Eukaryota</taxon>
        <taxon>Metazoa</taxon>
        <taxon>Spiralia</taxon>
        <taxon>Lophotrochozoa</taxon>
        <taxon>Platyhelminthes</taxon>
        <taxon>Monogenea</taxon>
        <taxon>Polyopisthocotylea</taxon>
        <taxon>Polystomatidea</taxon>
        <taxon>Polystomatidae</taxon>
        <taxon>Protopolystoma</taxon>
    </lineage>
</organism>
<comment type="caution">
    <text evidence="2">The sequence shown here is derived from an EMBL/GenBank/DDBJ whole genome shotgun (WGS) entry which is preliminary data.</text>
</comment>
<feature type="region of interest" description="Disordered" evidence="1">
    <location>
        <begin position="1"/>
        <end position="36"/>
    </location>
</feature>
<keyword evidence="3" id="KW-1185">Reference proteome</keyword>
<dbReference type="AlphaFoldDB" id="A0A3S5A4Y0"/>